<accession>A0A6S6M3X6</accession>
<dbReference type="RefSeq" id="WP_185243594.1">
    <property type="nucleotide sequence ID" value="NZ_AP023213.1"/>
</dbReference>
<protein>
    <recommendedName>
        <fullName evidence="3">DUF3135 domain-containing protein</fullName>
    </recommendedName>
</protein>
<proteinExistence type="predicted"/>
<evidence type="ECO:0000313" key="2">
    <source>
        <dbReference type="Proteomes" id="UP000515472"/>
    </source>
</evidence>
<evidence type="ECO:0000313" key="1">
    <source>
        <dbReference type="EMBL" id="BCG49032.1"/>
    </source>
</evidence>
<name>A0A6S6M3X6_9BACT</name>
<gene>
    <name evidence="1" type="ORF">GEOBRER4_n3930</name>
</gene>
<dbReference type="KEGG" id="gbn:GEOBRER4_37820"/>
<dbReference type="EMBL" id="AP023213">
    <property type="protein sequence ID" value="BCG49032.1"/>
    <property type="molecule type" value="Genomic_DNA"/>
</dbReference>
<organism evidence="1 2">
    <name type="scientific">Citrifermentans bremense</name>
    <dbReference type="NCBI Taxonomy" id="60035"/>
    <lineage>
        <taxon>Bacteria</taxon>
        <taxon>Pseudomonadati</taxon>
        <taxon>Thermodesulfobacteriota</taxon>
        <taxon>Desulfuromonadia</taxon>
        <taxon>Geobacterales</taxon>
        <taxon>Geobacteraceae</taxon>
        <taxon>Citrifermentans</taxon>
    </lineage>
</organism>
<keyword evidence="2" id="KW-1185">Reference proteome</keyword>
<dbReference type="Proteomes" id="UP000515472">
    <property type="component" value="Chromosome"/>
</dbReference>
<dbReference type="Pfam" id="PF11333">
    <property type="entry name" value="DUF3135"/>
    <property type="match status" value="1"/>
</dbReference>
<dbReference type="AlphaFoldDB" id="A0A6S6M3X6"/>
<dbReference type="InterPro" id="IPR021482">
    <property type="entry name" value="DUF3135"/>
</dbReference>
<sequence length="122" mass="13688">MSTKSLLSLYTPAEMRRLYQENPALFDQLAAEAIKTACTARTPEQSLRLQQLQWTIDMQLRKAKTPIARMHVMENIFYDKIYGEDGKLSKLVSTCKKLVQAVTGAAVDAKNGGEPRKKQDVG</sequence>
<evidence type="ECO:0008006" key="3">
    <source>
        <dbReference type="Google" id="ProtNLM"/>
    </source>
</evidence>
<reference evidence="1 2" key="1">
    <citation type="submission" date="2020-06" db="EMBL/GenBank/DDBJ databases">
        <title>Interaction of electrochemicaly active bacteria, Geobacter bremensis R4 on different carbon anode.</title>
        <authorList>
            <person name="Meng L."/>
            <person name="Yoshida N."/>
        </authorList>
    </citation>
    <scope>NUCLEOTIDE SEQUENCE [LARGE SCALE GENOMIC DNA]</scope>
    <source>
        <strain evidence="1 2">R4</strain>
    </source>
</reference>